<evidence type="ECO:0000313" key="1">
    <source>
        <dbReference type="EMBL" id="KAK5981736.1"/>
    </source>
</evidence>
<comment type="caution">
    <text evidence="1">The sequence shown here is derived from an EMBL/GenBank/DDBJ whole genome shotgun (WGS) entry which is preliminary data.</text>
</comment>
<evidence type="ECO:0000313" key="2">
    <source>
        <dbReference type="Proteomes" id="UP001331761"/>
    </source>
</evidence>
<dbReference type="AlphaFoldDB" id="A0AAN8IQ67"/>
<sequence length="276" mass="30485">MTKRFCLFCGRTVSANAVKHTSSHKKTNFIMMASLSLIGCVDRANVGKVVDDITHPNKFLCQSHVVEAAQYISAEMFATGRKFSYYSNPSAKGSTAYVHTGDIPPHLVEVINAMSDGSVVITARDVWSFMNTALRKYHGTPLWPEHSGRELGTEEALFNADLKESATCFEGVPKVEEGAREVMEMVSEYEHISDSESSSEAMTEGIRETDAASLRKFFLVQGGMLMKLFRFCPQCGHRLGKTQLKAVGTAAVVKMQCLSCIEMGRAFQDDTHLPHI</sequence>
<dbReference type="EMBL" id="WIXE01005944">
    <property type="protein sequence ID" value="KAK5981736.1"/>
    <property type="molecule type" value="Genomic_DNA"/>
</dbReference>
<name>A0AAN8IQ67_TRICO</name>
<gene>
    <name evidence="1" type="ORF">GCK32_004587</name>
</gene>
<reference evidence="1 2" key="1">
    <citation type="submission" date="2019-10" db="EMBL/GenBank/DDBJ databases">
        <title>Assembly and Annotation for the nematode Trichostrongylus colubriformis.</title>
        <authorList>
            <person name="Martin J."/>
        </authorList>
    </citation>
    <scope>NUCLEOTIDE SEQUENCE [LARGE SCALE GENOMIC DNA]</scope>
    <source>
        <strain evidence="1">G859</strain>
        <tissue evidence="1">Whole worm</tissue>
    </source>
</reference>
<organism evidence="1 2">
    <name type="scientific">Trichostrongylus colubriformis</name>
    <name type="common">Black scour worm</name>
    <dbReference type="NCBI Taxonomy" id="6319"/>
    <lineage>
        <taxon>Eukaryota</taxon>
        <taxon>Metazoa</taxon>
        <taxon>Ecdysozoa</taxon>
        <taxon>Nematoda</taxon>
        <taxon>Chromadorea</taxon>
        <taxon>Rhabditida</taxon>
        <taxon>Rhabditina</taxon>
        <taxon>Rhabditomorpha</taxon>
        <taxon>Strongyloidea</taxon>
        <taxon>Trichostrongylidae</taxon>
        <taxon>Trichostrongylus</taxon>
    </lineage>
</organism>
<protein>
    <submittedName>
        <fullName evidence="1">Uncharacterized protein</fullName>
    </submittedName>
</protein>
<keyword evidence="2" id="KW-1185">Reference proteome</keyword>
<accession>A0AAN8IQ67</accession>
<proteinExistence type="predicted"/>
<dbReference type="Proteomes" id="UP001331761">
    <property type="component" value="Unassembled WGS sequence"/>
</dbReference>